<evidence type="ECO:0000313" key="11">
    <source>
        <dbReference type="EMBL" id="KAA8915752.1"/>
    </source>
</evidence>
<dbReference type="GO" id="GO:0005737">
    <property type="term" value="C:cytoplasm"/>
    <property type="evidence" value="ECO:0007669"/>
    <property type="project" value="TreeGrafter"/>
</dbReference>
<dbReference type="Proteomes" id="UP000761534">
    <property type="component" value="Unassembled WGS sequence"/>
</dbReference>
<feature type="region of interest" description="Disordered" evidence="9">
    <location>
        <begin position="1"/>
        <end position="110"/>
    </location>
</feature>
<keyword evidence="3" id="KW-0007">Acetylation</keyword>
<dbReference type="OrthoDB" id="2357150at2759"/>
<dbReference type="PANTHER" id="PTHR23138:SF87">
    <property type="entry name" value="E3 SUMO-PROTEIN LIGASE RANBP2"/>
    <property type="match status" value="1"/>
</dbReference>
<comment type="caution">
    <text evidence="11">The sequence shown here is derived from an EMBL/GenBank/DDBJ whole genome shotgun (WGS) entry which is preliminary data.</text>
</comment>
<evidence type="ECO:0000256" key="5">
    <source>
        <dbReference type="ARBA" id="ARBA00061276"/>
    </source>
</evidence>
<dbReference type="InterPro" id="IPR000156">
    <property type="entry name" value="Ran_bind_dom"/>
</dbReference>
<evidence type="ECO:0000259" key="10">
    <source>
        <dbReference type="PROSITE" id="PS50196"/>
    </source>
</evidence>
<evidence type="ECO:0000256" key="9">
    <source>
        <dbReference type="SAM" id="MobiDB-lite"/>
    </source>
</evidence>
<keyword evidence="2" id="KW-0597">Phosphoprotein</keyword>
<dbReference type="Gene3D" id="2.30.29.30">
    <property type="entry name" value="Pleckstrin-homology domain (PH domain)/Phosphotyrosine-binding domain (PTB)"/>
    <property type="match status" value="1"/>
</dbReference>
<dbReference type="InterPro" id="IPR045255">
    <property type="entry name" value="RanBP1-like"/>
</dbReference>
<feature type="compositionally biased region" description="Basic and acidic residues" evidence="9">
    <location>
        <begin position="81"/>
        <end position="110"/>
    </location>
</feature>
<dbReference type="CDD" id="cd13179">
    <property type="entry name" value="RanBD_RanBP1"/>
    <property type="match status" value="1"/>
</dbReference>
<accession>A0A6A1LQ46</accession>
<evidence type="ECO:0000256" key="6">
    <source>
        <dbReference type="ARBA" id="ARBA00066150"/>
    </source>
</evidence>
<dbReference type="PROSITE" id="PS50196">
    <property type="entry name" value="RANBD1"/>
    <property type="match status" value="1"/>
</dbReference>
<dbReference type="SMART" id="SM00160">
    <property type="entry name" value="RanBD"/>
    <property type="match status" value="1"/>
</dbReference>
<protein>
    <recommendedName>
        <fullName evidence="7">Ran-specific GTPase-activating protein</fullName>
    </recommendedName>
    <alternativeName>
        <fullName evidence="8">Ran-binding protein 1</fullName>
    </alternativeName>
</protein>
<comment type="subunit">
    <text evidence="6">Interacts with RAN (via C-terminus of GTP-bound form) but not with GDP-bound RAN. Identified in a complex composed of RAN, RANGAP1 and RANBP1. Identified in a complex that contains TNPO1, RAN and RANBP1. Identified in a complex that contains CSE1L, KPNA2, RAN and RANBP1. Identified in a complex with nucleotide-free RAN and RCC1.</text>
</comment>
<proteinExistence type="inferred from homology"/>
<feature type="domain" description="RanBD1" evidence="10">
    <location>
        <begin position="84"/>
        <end position="206"/>
    </location>
</feature>
<evidence type="ECO:0000256" key="3">
    <source>
        <dbReference type="ARBA" id="ARBA00022990"/>
    </source>
</evidence>
<feature type="compositionally biased region" description="Basic and acidic residues" evidence="9">
    <location>
        <begin position="54"/>
        <end position="70"/>
    </location>
</feature>
<evidence type="ECO:0000256" key="4">
    <source>
        <dbReference type="ARBA" id="ARBA00056716"/>
    </source>
</evidence>
<organism evidence="11 12">
    <name type="scientific">Trichomonascus ciferrii</name>
    <dbReference type="NCBI Taxonomy" id="44093"/>
    <lineage>
        <taxon>Eukaryota</taxon>
        <taxon>Fungi</taxon>
        <taxon>Dikarya</taxon>
        <taxon>Ascomycota</taxon>
        <taxon>Saccharomycotina</taxon>
        <taxon>Dipodascomycetes</taxon>
        <taxon>Dipodascales</taxon>
        <taxon>Trichomonascaceae</taxon>
        <taxon>Trichomonascus</taxon>
        <taxon>Trichomonascus ciferrii complex</taxon>
    </lineage>
</organism>
<dbReference type="FunFam" id="2.30.29.30:FF:000824">
    <property type="entry name" value="Ran-specific GTPase-activating protein"/>
    <property type="match status" value="1"/>
</dbReference>
<evidence type="ECO:0000256" key="1">
    <source>
        <dbReference type="ARBA" id="ARBA00022468"/>
    </source>
</evidence>
<dbReference type="EMBL" id="SWFS01000146">
    <property type="protein sequence ID" value="KAA8915752.1"/>
    <property type="molecule type" value="Genomic_DNA"/>
</dbReference>
<comment type="function">
    <text evidence="4">Plays a role in RAN-dependent nucleocytoplasmic transport. Alleviates the TNPO1-dependent inhibition of RAN GTPase activity and mediates the dissociation of RAN from proteins involved in transport into the nucleus. Induces a conformation change in the complex formed by XPO1 and RAN that triggers the release of the nuclear export signal of cargo proteins. Promotes the disassembly of the complex formed by RAN and importin beta. Promotes dissociation of RAN from a complex with KPNA2 and CSE1L. Required for normal mitotic spindle assembly and normal progress through mitosis via its effect on RAN. Does not increase the RAN GTPase activity by itself, but increases GTP hydrolysis mediated by RANGAP1. Inhibits RCC1-dependent exchange of RAN-bound GDP by GTP.</text>
</comment>
<comment type="similarity">
    <text evidence="5">Belongs to the RANBP1 family.</text>
</comment>
<gene>
    <name evidence="11" type="ORF">TRICI_002110</name>
</gene>
<keyword evidence="1" id="KW-0343">GTPase activation</keyword>
<dbReference type="InterPro" id="IPR045256">
    <property type="entry name" value="RanBP1_RanBD"/>
</dbReference>
<feature type="compositionally biased region" description="Basic and acidic residues" evidence="9">
    <location>
        <begin position="7"/>
        <end position="27"/>
    </location>
</feature>
<dbReference type="SUPFAM" id="SSF50729">
    <property type="entry name" value="PH domain-like"/>
    <property type="match status" value="1"/>
</dbReference>
<evidence type="ECO:0000256" key="8">
    <source>
        <dbReference type="ARBA" id="ARBA00081162"/>
    </source>
</evidence>
<keyword evidence="12" id="KW-1185">Reference proteome</keyword>
<dbReference type="VEuPathDB" id="FungiDB:TRICI_002110"/>
<evidence type="ECO:0000256" key="7">
    <source>
        <dbReference type="ARBA" id="ARBA00067380"/>
    </source>
</evidence>
<name>A0A6A1LQ46_9ASCO</name>
<dbReference type="GO" id="GO:0006913">
    <property type="term" value="P:nucleocytoplasmic transport"/>
    <property type="evidence" value="ECO:0007669"/>
    <property type="project" value="InterPro"/>
</dbReference>
<dbReference type="GO" id="GO:0005096">
    <property type="term" value="F:GTPase activator activity"/>
    <property type="evidence" value="ECO:0007669"/>
    <property type="project" value="UniProtKB-KW"/>
</dbReference>
<sequence>MSSAESTVDKKATEEVKQTTEEVKDTATEGSKTFGSAAEQKNAFAMFGGAPKSKPAEEESKKDDDKKEEKKDDDEEAPESPDVHFEPLVKLEKVDVKTNEEQEETAKEWKERGTGDVRFLKHTDTGKIRLVMRRDKTLKICANHYIMPEYKLNTNVGSDRSWVYNVASDVSEGEPEAQTLAIRFANSENADNFKSEFTKAQEVNKAAFEKK</sequence>
<evidence type="ECO:0000313" key="12">
    <source>
        <dbReference type="Proteomes" id="UP000761534"/>
    </source>
</evidence>
<dbReference type="InterPro" id="IPR011993">
    <property type="entry name" value="PH-like_dom_sf"/>
</dbReference>
<dbReference type="Pfam" id="PF00638">
    <property type="entry name" value="Ran_BP1"/>
    <property type="match status" value="1"/>
</dbReference>
<dbReference type="AlphaFoldDB" id="A0A6A1LQ46"/>
<dbReference type="PANTHER" id="PTHR23138">
    <property type="entry name" value="RAN BINDING PROTEIN"/>
    <property type="match status" value="1"/>
</dbReference>
<dbReference type="GO" id="GO:0005643">
    <property type="term" value="C:nuclear pore"/>
    <property type="evidence" value="ECO:0007669"/>
    <property type="project" value="TreeGrafter"/>
</dbReference>
<evidence type="ECO:0000256" key="2">
    <source>
        <dbReference type="ARBA" id="ARBA00022553"/>
    </source>
</evidence>
<reference evidence="11" key="1">
    <citation type="journal article" date="2019" name="G3 (Bethesda)">
        <title>Genome Assemblies of Two Rare Opportunistic Yeast Pathogens: Diutina rugosa (syn. Candida rugosa) and Trichomonascus ciferrii (syn. Candida ciferrii).</title>
        <authorList>
            <person name="Mixao V."/>
            <person name="Saus E."/>
            <person name="Hansen A.P."/>
            <person name="Lass-Florl C."/>
            <person name="Gabaldon T."/>
        </authorList>
    </citation>
    <scope>NUCLEOTIDE SEQUENCE</scope>
    <source>
        <strain evidence="11">CBS 4856</strain>
    </source>
</reference>